<feature type="transmembrane region" description="Helical" evidence="1">
    <location>
        <begin position="369"/>
        <end position="387"/>
    </location>
</feature>
<reference evidence="3 4" key="1">
    <citation type="submission" date="2024-08" db="EMBL/GenBank/DDBJ databases">
        <authorList>
            <person name="Lu H."/>
        </authorList>
    </citation>
    <scope>NUCLEOTIDE SEQUENCE [LARGE SCALE GENOMIC DNA]</scope>
    <source>
        <strain evidence="3 4">LKC17W</strain>
    </source>
</reference>
<dbReference type="Proteomes" id="UP001606301">
    <property type="component" value="Unassembled WGS sequence"/>
</dbReference>
<feature type="transmembrane region" description="Helical" evidence="1">
    <location>
        <begin position="142"/>
        <end position="161"/>
    </location>
</feature>
<feature type="transmembrane region" description="Helical" evidence="1">
    <location>
        <begin position="236"/>
        <end position="258"/>
    </location>
</feature>
<dbReference type="InterPro" id="IPR025833">
    <property type="entry name" value="GDYXXLXY"/>
</dbReference>
<sequence length="525" mass="54409">MSRDRVAALWQQAQARQLLPADAVVPPPETARPWPVALLTALGAWLAAVPLVAVLALAFGPLFQHGGAWLAGGLLLAVTGVILRADGLPLFVEQLAVPLLLTGGASLGFAMFQDLPDPAAAGLLGAVSLLLGAWVRPLWLKACLAAAAALFCAVAIGRLVSPRGAWPLPRPEWLGWHAGVLIWLIAQRACRPVGLRPGWLALATGWGAMTLLGLALSSGMALLTSGTLGNWGSTHGMAWAGGAGGVSAVLALAAAAWLTRAWPLLRQPGAAGVALVMAALAGFMPALGAALLMGAVCLAWARWRLAVAAALAALWIIGSFYYQLSWPLATKAAVLAGAGLLLGLLAWPALRRAAPGQPQPRAALRPARWGAAVSLVAVLAVVNVAIVQKEALIAEGQPVFLPLAPVDPRSLMQGDYMALNFSLPGGVRSVDSASLGSARPQVVAQRDGQGVARLLRVHAGEPLAAGELLIELSPRSGRWTVVSDAWFFREGEGQRWAAARFGEFRVAPDGRALLVGLRGAGLSRL</sequence>
<keyword evidence="1" id="KW-1133">Transmembrane helix</keyword>
<evidence type="ECO:0000313" key="3">
    <source>
        <dbReference type="EMBL" id="MFG6442412.1"/>
    </source>
</evidence>
<keyword evidence="4" id="KW-1185">Reference proteome</keyword>
<keyword evidence="1" id="KW-0812">Transmembrane</keyword>
<feature type="transmembrane region" description="Helical" evidence="1">
    <location>
        <begin position="199"/>
        <end position="224"/>
    </location>
</feature>
<dbReference type="RefSeq" id="WP_394399633.1">
    <property type="nucleotide sequence ID" value="NZ_JBIGHW010000010.1"/>
</dbReference>
<comment type="caution">
    <text evidence="3">The sequence shown here is derived from an EMBL/GenBank/DDBJ whole genome shotgun (WGS) entry which is preliminary data.</text>
</comment>
<feature type="domain" description="DUF4401" evidence="2">
    <location>
        <begin position="33"/>
        <end position="351"/>
    </location>
</feature>
<feature type="transmembrane region" description="Helical" evidence="1">
    <location>
        <begin position="328"/>
        <end position="349"/>
    </location>
</feature>
<dbReference type="EMBL" id="JBIGHW010000010">
    <property type="protein sequence ID" value="MFG6442412.1"/>
    <property type="molecule type" value="Genomic_DNA"/>
</dbReference>
<accession>A0ABW7FM41</accession>
<proteinExistence type="predicted"/>
<organism evidence="3 4">
    <name type="scientific">Pelomonas margarita</name>
    <dbReference type="NCBI Taxonomy" id="3299031"/>
    <lineage>
        <taxon>Bacteria</taxon>
        <taxon>Pseudomonadati</taxon>
        <taxon>Pseudomonadota</taxon>
        <taxon>Betaproteobacteria</taxon>
        <taxon>Burkholderiales</taxon>
        <taxon>Sphaerotilaceae</taxon>
        <taxon>Roseateles</taxon>
    </lineage>
</organism>
<feature type="transmembrane region" description="Helical" evidence="1">
    <location>
        <begin position="36"/>
        <end position="60"/>
    </location>
</feature>
<evidence type="ECO:0000259" key="2">
    <source>
        <dbReference type="Pfam" id="PF14351"/>
    </source>
</evidence>
<gene>
    <name evidence="3" type="ORF">ACG0Z3_17135</name>
</gene>
<name>A0ABW7FM41_9BURK</name>
<keyword evidence="1" id="KW-0472">Membrane</keyword>
<evidence type="ECO:0000256" key="1">
    <source>
        <dbReference type="SAM" id="Phobius"/>
    </source>
</evidence>
<feature type="transmembrane region" description="Helical" evidence="1">
    <location>
        <begin position="301"/>
        <end position="321"/>
    </location>
</feature>
<evidence type="ECO:0000313" key="4">
    <source>
        <dbReference type="Proteomes" id="UP001606301"/>
    </source>
</evidence>
<feature type="transmembrane region" description="Helical" evidence="1">
    <location>
        <begin position="95"/>
        <end position="112"/>
    </location>
</feature>
<dbReference type="Pfam" id="PF14351">
    <property type="entry name" value="DUF4401"/>
    <property type="match status" value="1"/>
</dbReference>
<feature type="transmembrane region" description="Helical" evidence="1">
    <location>
        <begin position="270"/>
        <end position="295"/>
    </location>
</feature>
<protein>
    <submittedName>
        <fullName evidence="3">GDYXXLXY domain-containing protein</fullName>
    </submittedName>
</protein>
<dbReference type="Pfam" id="PF14345">
    <property type="entry name" value="GDYXXLXY"/>
    <property type="match status" value="1"/>
</dbReference>
<dbReference type="InterPro" id="IPR025513">
    <property type="entry name" value="DUF4401"/>
</dbReference>
<feature type="transmembrane region" description="Helical" evidence="1">
    <location>
        <begin position="66"/>
        <end position="83"/>
    </location>
</feature>